<keyword evidence="2" id="KW-0805">Transcription regulation</keyword>
<dbReference type="RefSeq" id="XP_067484668.1">
    <property type="nucleotide sequence ID" value="XM_067622127.1"/>
</dbReference>
<dbReference type="AlphaFoldDB" id="A0A1L9V0J5"/>
<dbReference type="PROSITE" id="PS50048">
    <property type="entry name" value="ZN2_CY6_FUNGAL_2"/>
    <property type="match status" value="1"/>
</dbReference>
<organism evidence="8 9">
    <name type="scientific">Aspergillus brasiliensis (strain CBS 101740 / IMI 381727 / IBT 21946)</name>
    <dbReference type="NCBI Taxonomy" id="767769"/>
    <lineage>
        <taxon>Eukaryota</taxon>
        <taxon>Fungi</taxon>
        <taxon>Dikarya</taxon>
        <taxon>Ascomycota</taxon>
        <taxon>Pezizomycotina</taxon>
        <taxon>Eurotiomycetes</taxon>
        <taxon>Eurotiomycetidae</taxon>
        <taxon>Eurotiales</taxon>
        <taxon>Aspergillaceae</taxon>
        <taxon>Aspergillus</taxon>
        <taxon>Aspergillus subgen. Circumdati</taxon>
    </lineage>
</organism>
<feature type="region of interest" description="Disordered" evidence="6">
    <location>
        <begin position="75"/>
        <end position="117"/>
    </location>
</feature>
<evidence type="ECO:0000313" key="9">
    <source>
        <dbReference type="Proteomes" id="UP000184499"/>
    </source>
</evidence>
<keyword evidence="9" id="KW-1185">Reference proteome</keyword>
<dbReference type="PANTHER" id="PTHR31069">
    <property type="entry name" value="OLEATE-ACTIVATED TRANSCRIPTION FACTOR 1-RELATED"/>
    <property type="match status" value="1"/>
</dbReference>
<dbReference type="PRINTS" id="PR00755">
    <property type="entry name" value="AFLATOXINBRP"/>
</dbReference>
<sequence>MHLEENHAGGNSSILSNFVSVTMGSTTTPVLGRPKLRDSCNACSASKFKYNRDKPICARCAKRGLACEYLVTRRAGRKHDKSHSRSNTTSSDLPLFAPDWSVVGTPIPTSTTSSAVD</sequence>
<reference evidence="9" key="1">
    <citation type="journal article" date="2017" name="Genome Biol.">
        <title>Comparative genomics reveals high biological diversity and specific adaptations in the industrially and medically important fungal genus Aspergillus.</title>
        <authorList>
            <person name="de Vries R.P."/>
            <person name="Riley R."/>
            <person name="Wiebenga A."/>
            <person name="Aguilar-Osorio G."/>
            <person name="Amillis S."/>
            <person name="Uchima C.A."/>
            <person name="Anderluh G."/>
            <person name="Asadollahi M."/>
            <person name="Askin M."/>
            <person name="Barry K."/>
            <person name="Battaglia E."/>
            <person name="Bayram O."/>
            <person name="Benocci T."/>
            <person name="Braus-Stromeyer S.A."/>
            <person name="Caldana C."/>
            <person name="Canovas D."/>
            <person name="Cerqueira G.C."/>
            <person name="Chen F."/>
            <person name="Chen W."/>
            <person name="Choi C."/>
            <person name="Clum A."/>
            <person name="Dos Santos R.A."/>
            <person name="Damasio A.R."/>
            <person name="Diallinas G."/>
            <person name="Emri T."/>
            <person name="Fekete E."/>
            <person name="Flipphi M."/>
            <person name="Freyberg S."/>
            <person name="Gallo A."/>
            <person name="Gournas C."/>
            <person name="Habgood R."/>
            <person name="Hainaut M."/>
            <person name="Harispe M.L."/>
            <person name="Henrissat B."/>
            <person name="Hilden K.S."/>
            <person name="Hope R."/>
            <person name="Hossain A."/>
            <person name="Karabika E."/>
            <person name="Karaffa L."/>
            <person name="Karanyi Z."/>
            <person name="Krasevec N."/>
            <person name="Kuo A."/>
            <person name="Kusch H."/>
            <person name="LaButti K."/>
            <person name="Lagendijk E.L."/>
            <person name="Lapidus A."/>
            <person name="Levasseur A."/>
            <person name="Lindquist E."/>
            <person name="Lipzen A."/>
            <person name="Logrieco A.F."/>
            <person name="MacCabe A."/>
            <person name="Maekelae M.R."/>
            <person name="Malavazi I."/>
            <person name="Melin P."/>
            <person name="Meyer V."/>
            <person name="Mielnichuk N."/>
            <person name="Miskei M."/>
            <person name="Molnar A.P."/>
            <person name="Mule G."/>
            <person name="Ngan C.Y."/>
            <person name="Orejas M."/>
            <person name="Orosz E."/>
            <person name="Ouedraogo J.P."/>
            <person name="Overkamp K.M."/>
            <person name="Park H.-S."/>
            <person name="Perrone G."/>
            <person name="Piumi F."/>
            <person name="Punt P.J."/>
            <person name="Ram A.F."/>
            <person name="Ramon A."/>
            <person name="Rauscher S."/>
            <person name="Record E."/>
            <person name="Riano-Pachon D.M."/>
            <person name="Robert V."/>
            <person name="Roehrig J."/>
            <person name="Ruller R."/>
            <person name="Salamov A."/>
            <person name="Salih N.S."/>
            <person name="Samson R.A."/>
            <person name="Sandor E."/>
            <person name="Sanguinetti M."/>
            <person name="Schuetze T."/>
            <person name="Sepcic K."/>
            <person name="Shelest E."/>
            <person name="Sherlock G."/>
            <person name="Sophianopoulou V."/>
            <person name="Squina F.M."/>
            <person name="Sun H."/>
            <person name="Susca A."/>
            <person name="Todd R.B."/>
            <person name="Tsang A."/>
            <person name="Unkles S.E."/>
            <person name="van de Wiele N."/>
            <person name="van Rossen-Uffink D."/>
            <person name="Oliveira J.V."/>
            <person name="Vesth T.C."/>
            <person name="Visser J."/>
            <person name="Yu J.-H."/>
            <person name="Zhou M."/>
            <person name="Andersen M.R."/>
            <person name="Archer D.B."/>
            <person name="Baker S.E."/>
            <person name="Benoit I."/>
            <person name="Brakhage A.A."/>
            <person name="Braus G.H."/>
            <person name="Fischer R."/>
            <person name="Frisvad J.C."/>
            <person name="Goldman G.H."/>
            <person name="Houbraken J."/>
            <person name="Oakley B."/>
            <person name="Pocsi I."/>
            <person name="Scazzocchio C."/>
            <person name="Seiboth B."/>
            <person name="vanKuyk P.A."/>
            <person name="Wortman J."/>
            <person name="Dyer P.S."/>
            <person name="Grigoriev I.V."/>
        </authorList>
    </citation>
    <scope>NUCLEOTIDE SEQUENCE [LARGE SCALE GENOMIC DNA]</scope>
    <source>
        <strain evidence="9">CBS 101740 / IMI 381727 / IBT 21946</strain>
    </source>
</reference>
<name>A0A1L9V0J5_ASPBC</name>
<dbReference type="Gene3D" id="4.10.240.10">
    <property type="entry name" value="Zn(2)-C6 fungal-type DNA-binding domain"/>
    <property type="match status" value="1"/>
</dbReference>
<feature type="domain" description="Zn(2)-C6 fungal-type" evidence="7">
    <location>
        <begin position="39"/>
        <end position="69"/>
    </location>
</feature>
<dbReference type="STRING" id="767769.A0A1L9V0J5"/>
<dbReference type="GeneID" id="93574615"/>
<dbReference type="GO" id="GO:0000981">
    <property type="term" value="F:DNA-binding transcription factor activity, RNA polymerase II-specific"/>
    <property type="evidence" value="ECO:0007669"/>
    <property type="project" value="InterPro"/>
</dbReference>
<evidence type="ECO:0000256" key="3">
    <source>
        <dbReference type="ARBA" id="ARBA00023125"/>
    </source>
</evidence>
<dbReference type="Pfam" id="PF00172">
    <property type="entry name" value="Zn_clus"/>
    <property type="match status" value="1"/>
</dbReference>
<feature type="compositionally biased region" description="Polar residues" evidence="6">
    <location>
        <begin position="107"/>
        <end position="117"/>
    </location>
</feature>
<feature type="compositionally biased region" description="Basic residues" evidence="6">
    <location>
        <begin position="75"/>
        <end position="84"/>
    </location>
</feature>
<dbReference type="CDD" id="cd00067">
    <property type="entry name" value="GAL4"/>
    <property type="match status" value="1"/>
</dbReference>
<dbReference type="GO" id="GO:0003677">
    <property type="term" value="F:DNA binding"/>
    <property type="evidence" value="ECO:0007669"/>
    <property type="project" value="UniProtKB-KW"/>
</dbReference>
<keyword evidence="1" id="KW-0862">Zinc</keyword>
<dbReference type="SUPFAM" id="SSF57701">
    <property type="entry name" value="Zn2/Cys6 DNA-binding domain"/>
    <property type="match status" value="1"/>
</dbReference>
<evidence type="ECO:0000256" key="4">
    <source>
        <dbReference type="ARBA" id="ARBA00023163"/>
    </source>
</evidence>
<dbReference type="OrthoDB" id="2943660at2759"/>
<dbReference type="Proteomes" id="UP000184499">
    <property type="component" value="Unassembled WGS sequence"/>
</dbReference>
<dbReference type="VEuPathDB" id="FungiDB:ASPBRDRAFT_25088"/>
<evidence type="ECO:0000256" key="1">
    <source>
        <dbReference type="ARBA" id="ARBA00022833"/>
    </source>
</evidence>
<evidence type="ECO:0000256" key="5">
    <source>
        <dbReference type="ARBA" id="ARBA00023242"/>
    </source>
</evidence>
<keyword evidence="4" id="KW-0804">Transcription</keyword>
<evidence type="ECO:0000259" key="7">
    <source>
        <dbReference type="PROSITE" id="PS50048"/>
    </source>
</evidence>
<dbReference type="InterPro" id="IPR050675">
    <property type="entry name" value="OAF3"/>
</dbReference>
<dbReference type="InterPro" id="IPR001138">
    <property type="entry name" value="Zn2Cys6_DnaBD"/>
</dbReference>
<dbReference type="EMBL" id="KV878679">
    <property type="protein sequence ID" value="OJJ77421.1"/>
    <property type="molecule type" value="Genomic_DNA"/>
</dbReference>
<dbReference type="GO" id="GO:0009893">
    <property type="term" value="P:positive regulation of metabolic process"/>
    <property type="evidence" value="ECO:0007669"/>
    <property type="project" value="UniProtKB-ARBA"/>
</dbReference>
<keyword evidence="3" id="KW-0238">DNA-binding</keyword>
<evidence type="ECO:0000313" key="8">
    <source>
        <dbReference type="EMBL" id="OJJ77421.1"/>
    </source>
</evidence>
<evidence type="ECO:0000256" key="6">
    <source>
        <dbReference type="SAM" id="MobiDB-lite"/>
    </source>
</evidence>
<proteinExistence type="predicted"/>
<protein>
    <recommendedName>
        <fullName evidence="7">Zn(2)-C6 fungal-type domain-containing protein</fullName>
    </recommendedName>
</protein>
<dbReference type="PANTHER" id="PTHR31069:SF31">
    <property type="entry name" value="MONODICTYPHENONE CLUSTER TRANSCRIPTION FACTOR-RELATED"/>
    <property type="match status" value="1"/>
</dbReference>
<dbReference type="GO" id="GO:0008270">
    <property type="term" value="F:zinc ion binding"/>
    <property type="evidence" value="ECO:0007669"/>
    <property type="project" value="InterPro"/>
</dbReference>
<evidence type="ECO:0000256" key="2">
    <source>
        <dbReference type="ARBA" id="ARBA00023015"/>
    </source>
</evidence>
<gene>
    <name evidence="8" type="ORF">ASPBRDRAFT_25088</name>
</gene>
<keyword evidence="5" id="KW-0539">Nucleus</keyword>
<accession>A0A1L9V0J5</accession>
<dbReference type="InterPro" id="IPR036864">
    <property type="entry name" value="Zn2-C6_fun-type_DNA-bd_sf"/>
</dbReference>